<feature type="transmembrane region" description="Helical" evidence="1">
    <location>
        <begin position="183"/>
        <end position="201"/>
    </location>
</feature>
<dbReference type="SUPFAM" id="SSF103473">
    <property type="entry name" value="MFS general substrate transporter"/>
    <property type="match status" value="1"/>
</dbReference>
<feature type="transmembrane region" description="Helical" evidence="1">
    <location>
        <begin position="221"/>
        <end position="242"/>
    </location>
</feature>
<evidence type="ECO:0000313" key="3">
    <source>
        <dbReference type="EMBL" id="VAW96144.1"/>
    </source>
</evidence>
<keyword evidence="1" id="KW-0812">Transmembrane</keyword>
<dbReference type="InterPro" id="IPR011701">
    <property type="entry name" value="MFS"/>
</dbReference>
<dbReference type="Gene3D" id="1.20.1250.20">
    <property type="entry name" value="MFS general substrate transporter like domains"/>
    <property type="match status" value="2"/>
</dbReference>
<keyword evidence="1" id="KW-0472">Membrane</keyword>
<evidence type="ECO:0000259" key="2">
    <source>
        <dbReference type="PROSITE" id="PS50850"/>
    </source>
</evidence>
<sequence length="418" mass="45911">MKTYNYKWIIIFCLVFAGEMIFSLPFHVPRFFRPTVLEVFALTNTELGDVFAVYGVLAMLAYFPGGALADLYSARKLMTASLIATALGGLYLAQIPGGLGLSLLFGYWGVTSILLFWAAMIKVTREWGGSDKQGRAFGILDGGRGLVAAGMATVAVWILSLFLPANLEDLTDLQRLQAIQSVIYFYTAMTLLAAFIIWLFIPESYNEKTATRTRAFTGIKFVIKQRVVWLQAIIIVCAYSGYKGLDNYALYARDVLDMNEVQSAQFTTIAAYLRPIAAIATGFIVDRYVASRVIAIVFSLLLISYLALSVSLPSTYGINFIYANIIITFVAVYGIRGVYFALIEETKIANHVTGTAVGLISVIGFTPDIFFASIAGRILDASPGVTGHHNYFLMLAGFSVLGILATWLLSRYKGVLKK</sequence>
<dbReference type="InterPro" id="IPR020846">
    <property type="entry name" value="MFS_dom"/>
</dbReference>
<feature type="transmembrane region" description="Helical" evidence="1">
    <location>
        <begin position="145"/>
        <end position="163"/>
    </location>
</feature>
<accession>A0A3B1AQ95</accession>
<organism evidence="3">
    <name type="scientific">hydrothermal vent metagenome</name>
    <dbReference type="NCBI Taxonomy" id="652676"/>
    <lineage>
        <taxon>unclassified sequences</taxon>
        <taxon>metagenomes</taxon>
        <taxon>ecological metagenomes</taxon>
    </lineage>
</organism>
<feature type="transmembrane region" description="Helical" evidence="1">
    <location>
        <begin position="47"/>
        <end position="65"/>
    </location>
</feature>
<dbReference type="EMBL" id="UOFR01000037">
    <property type="protein sequence ID" value="VAW96144.1"/>
    <property type="molecule type" value="Genomic_DNA"/>
</dbReference>
<feature type="domain" description="Major facilitator superfamily (MFS) profile" evidence="2">
    <location>
        <begin position="11"/>
        <end position="414"/>
    </location>
</feature>
<feature type="transmembrane region" description="Helical" evidence="1">
    <location>
        <begin position="262"/>
        <end position="285"/>
    </location>
</feature>
<name>A0A3B1AQ95_9ZZZZ</name>
<gene>
    <name evidence="3" type="ORF">MNBD_GAMMA21-1318</name>
</gene>
<keyword evidence="1" id="KW-1133">Transmembrane helix</keyword>
<dbReference type="PROSITE" id="PS50850">
    <property type="entry name" value="MFS"/>
    <property type="match status" value="1"/>
</dbReference>
<dbReference type="GO" id="GO:0022857">
    <property type="term" value="F:transmembrane transporter activity"/>
    <property type="evidence" value="ECO:0007669"/>
    <property type="project" value="InterPro"/>
</dbReference>
<dbReference type="Pfam" id="PF07690">
    <property type="entry name" value="MFS_1"/>
    <property type="match status" value="1"/>
</dbReference>
<dbReference type="AlphaFoldDB" id="A0A3B1AQ95"/>
<feature type="transmembrane region" description="Helical" evidence="1">
    <location>
        <begin position="7"/>
        <end position="27"/>
    </location>
</feature>
<reference evidence="3" key="1">
    <citation type="submission" date="2018-06" db="EMBL/GenBank/DDBJ databases">
        <authorList>
            <person name="Zhirakovskaya E."/>
        </authorList>
    </citation>
    <scope>NUCLEOTIDE SEQUENCE</scope>
</reference>
<proteinExistence type="predicted"/>
<dbReference type="CDD" id="cd06174">
    <property type="entry name" value="MFS"/>
    <property type="match status" value="1"/>
</dbReference>
<feature type="transmembrane region" description="Helical" evidence="1">
    <location>
        <begin position="292"/>
        <end position="308"/>
    </location>
</feature>
<evidence type="ECO:0000256" key="1">
    <source>
        <dbReference type="SAM" id="Phobius"/>
    </source>
</evidence>
<dbReference type="InterPro" id="IPR036259">
    <property type="entry name" value="MFS_trans_sf"/>
</dbReference>
<feature type="transmembrane region" description="Helical" evidence="1">
    <location>
        <begin position="320"/>
        <end position="342"/>
    </location>
</feature>
<feature type="transmembrane region" description="Helical" evidence="1">
    <location>
        <begin position="391"/>
        <end position="409"/>
    </location>
</feature>
<feature type="transmembrane region" description="Helical" evidence="1">
    <location>
        <begin position="105"/>
        <end position="124"/>
    </location>
</feature>
<feature type="transmembrane region" description="Helical" evidence="1">
    <location>
        <begin position="354"/>
        <end position="379"/>
    </location>
</feature>
<feature type="transmembrane region" description="Helical" evidence="1">
    <location>
        <begin position="77"/>
        <end position="93"/>
    </location>
</feature>
<protein>
    <submittedName>
        <fullName evidence="3">Transporter, MFS superfamily</fullName>
    </submittedName>
</protein>